<sequence length="181" mass="19225">MTTIIYPEDRPDGRRGFEIVLPSGATDGAAALVEGEIAAATPGPPLHTHAESDETYFVLEGSLVMYIDGEVTTLGPGGMAHISKGAEHTWSTTVEGGCRFLTLHLPGGYELYHPTALAAEHEKGGPLIQSDLFELAAKFDWRMAGTEPQRLTPAGVLVPAGEADAQAQRLLAEYTDKQPVA</sequence>
<dbReference type="Proteomes" id="UP001589887">
    <property type="component" value="Unassembled WGS sequence"/>
</dbReference>
<name>A0ABV6TK23_9ACTN</name>
<dbReference type="InterPro" id="IPR014710">
    <property type="entry name" value="RmlC-like_jellyroll"/>
</dbReference>
<protein>
    <submittedName>
        <fullName evidence="2">Cupin domain-containing protein</fullName>
    </submittedName>
</protein>
<dbReference type="InterPro" id="IPR011051">
    <property type="entry name" value="RmlC_Cupin_sf"/>
</dbReference>
<dbReference type="Pfam" id="PF07883">
    <property type="entry name" value="Cupin_2"/>
    <property type="match status" value="1"/>
</dbReference>
<proteinExistence type="predicted"/>
<dbReference type="EMBL" id="JBHMQV010000009">
    <property type="protein sequence ID" value="MFC0846126.1"/>
    <property type="molecule type" value="Genomic_DNA"/>
</dbReference>
<evidence type="ECO:0000259" key="1">
    <source>
        <dbReference type="Pfam" id="PF07883"/>
    </source>
</evidence>
<gene>
    <name evidence="2" type="ORF">ACFH04_20785</name>
</gene>
<keyword evidence="3" id="KW-1185">Reference proteome</keyword>
<evidence type="ECO:0000313" key="3">
    <source>
        <dbReference type="Proteomes" id="UP001589887"/>
    </source>
</evidence>
<dbReference type="InterPro" id="IPR053146">
    <property type="entry name" value="QDO-like"/>
</dbReference>
<accession>A0ABV6TK23</accession>
<dbReference type="PANTHER" id="PTHR36440">
    <property type="entry name" value="PUTATIVE (AFU_ORTHOLOGUE AFUA_8G07350)-RELATED"/>
    <property type="match status" value="1"/>
</dbReference>
<dbReference type="RefSeq" id="WP_394321140.1">
    <property type="nucleotide sequence ID" value="NZ_JBHMQV010000009.1"/>
</dbReference>
<comment type="caution">
    <text evidence="2">The sequence shown here is derived from an EMBL/GenBank/DDBJ whole genome shotgun (WGS) entry which is preliminary data.</text>
</comment>
<dbReference type="PANTHER" id="PTHR36440:SF1">
    <property type="entry name" value="PUTATIVE (AFU_ORTHOLOGUE AFUA_8G07350)-RELATED"/>
    <property type="match status" value="1"/>
</dbReference>
<evidence type="ECO:0000313" key="2">
    <source>
        <dbReference type="EMBL" id="MFC0846126.1"/>
    </source>
</evidence>
<reference evidence="2 3" key="1">
    <citation type="submission" date="2024-09" db="EMBL/GenBank/DDBJ databases">
        <authorList>
            <person name="Sun Q."/>
            <person name="Mori K."/>
        </authorList>
    </citation>
    <scope>NUCLEOTIDE SEQUENCE [LARGE SCALE GENOMIC DNA]</scope>
    <source>
        <strain evidence="2 3">JCM 4557</strain>
    </source>
</reference>
<dbReference type="SUPFAM" id="SSF51182">
    <property type="entry name" value="RmlC-like cupins"/>
    <property type="match status" value="1"/>
</dbReference>
<organism evidence="2 3">
    <name type="scientific">Streptomyces noboritoensis</name>
    <dbReference type="NCBI Taxonomy" id="67337"/>
    <lineage>
        <taxon>Bacteria</taxon>
        <taxon>Bacillati</taxon>
        <taxon>Actinomycetota</taxon>
        <taxon>Actinomycetes</taxon>
        <taxon>Kitasatosporales</taxon>
        <taxon>Streptomycetaceae</taxon>
        <taxon>Streptomyces</taxon>
    </lineage>
</organism>
<dbReference type="Gene3D" id="2.60.120.10">
    <property type="entry name" value="Jelly Rolls"/>
    <property type="match status" value="1"/>
</dbReference>
<dbReference type="InterPro" id="IPR013096">
    <property type="entry name" value="Cupin_2"/>
</dbReference>
<feature type="domain" description="Cupin type-2" evidence="1">
    <location>
        <begin position="38"/>
        <end position="102"/>
    </location>
</feature>